<dbReference type="Pfam" id="PF00581">
    <property type="entry name" value="Rhodanese"/>
    <property type="match status" value="1"/>
</dbReference>
<dbReference type="PROSITE" id="PS01148">
    <property type="entry name" value="UPF0033"/>
    <property type="match status" value="1"/>
</dbReference>
<dbReference type="EMBL" id="JBHUHO010000008">
    <property type="protein sequence ID" value="MFD2114685.1"/>
    <property type="molecule type" value="Genomic_DNA"/>
</dbReference>
<gene>
    <name evidence="3" type="ORF">ACFSJH_02840</name>
</gene>
<protein>
    <submittedName>
        <fullName evidence="3">Sulfurtransferase TusA family protein</fullName>
    </submittedName>
</protein>
<dbReference type="Proteomes" id="UP001597362">
    <property type="component" value="Unassembled WGS sequence"/>
</dbReference>
<dbReference type="PROSITE" id="PS00380">
    <property type="entry name" value="RHODANESE_1"/>
    <property type="match status" value="1"/>
</dbReference>
<sequence>MSEIQANKIINCEGMACPMPLVQTKKAMNELQDGMVLAIRATDRGSLADLPRWAQGTGHQYIAVEESNGVWEHYIRKGSVASPSTSSVEQSTVSSSATTKAAQIGTATEIQTISNEQLQQKIQSGQKLHILDVREEDEYAAGHIPGAQFFPLSELADRVDQLDPSMDYIVICQAGGRSSRACNYLVEQGVTNVVNAVEGMGSWAFEQQK</sequence>
<comment type="similarity">
    <text evidence="1">Belongs to the sulfur carrier protein TusA family.</text>
</comment>
<keyword evidence="4" id="KW-1185">Reference proteome</keyword>
<comment type="caution">
    <text evidence="3">The sequence shown here is derived from an EMBL/GenBank/DDBJ whole genome shotgun (WGS) entry which is preliminary data.</text>
</comment>
<dbReference type="InterPro" id="IPR001455">
    <property type="entry name" value="TusA-like"/>
</dbReference>
<dbReference type="CDD" id="cd00158">
    <property type="entry name" value="RHOD"/>
    <property type="match status" value="1"/>
</dbReference>
<dbReference type="Gene3D" id="3.40.250.10">
    <property type="entry name" value="Rhodanese-like domain"/>
    <property type="match status" value="1"/>
</dbReference>
<dbReference type="PROSITE" id="PS50206">
    <property type="entry name" value="RHODANESE_3"/>
    <property type="match status" value="1"/>
</dbReference>
<proteinExistence type="inferred from homology"/>
<dbReference type="InterPro" id="IPR001763">
    <property type="entry name" value="Rhodanese-like_dom"/>
</dbReference>
<dbReference type="SUPFAM" id="SSF64307">
    <property type="entry name" value="SirA-like"/>
    <property type="match status" value="1"/>
</dbReference>
<accession>A0ABW4YG41</accession>
<dbReference type="PANTHER" id="PTHR33279">
    <property type="entry name" value="SULFUR CARRIER PROTEIN YEDF-RELATED"/>
    <property type="match status" value="1"/>
</dbReference>
<feature type="domain" description="Rhodanese" evidence="2">
    <location>
        <begin position="124"/>
        <end position="209"/>
    </location>
</feature>
<dbReference type="RefSeq" id="WP_377769704.1">
    <property type="nucleotide sequence ID" value="NZ_JBHUHO010000008.1"/>
</dbReference>
<evidence type="ECO:0000256" key="1">
    <source>
        <dbReference type="ARBA" id="ARBA00008984"/>
    </source>
</evidence>
<dbReference type="InterPro" id="IPR001307">
    <property type="entry name" value="Thiosulphate_STrfase_CS"/>
</dbReference>
<dbReference type="SMART" id="SM00450">
    <property type="entry name" value="RHOD"/>
    <property type="match status" value="1"/>
</dbReference>
<dbReference type="Pfam" id="PF01206">
    <property type="entry name" value="TusA"/>
    <property type="match status" value="1"/>
</dbReference>
<evidence type="ECO:0000313" key="4">
    <source>
        <dbReference type="Proteomes" id="UP001597362"/>
    </source>
</evidence>
<dbReference type="PANTHER" id="PTHR33279:SF6">
    <property type="entry name" value="SULFUR CARRIER PROTEIN YEDF-RELATED"/>
    <property type="match status" value="1"/>
</dbReference>
<dbReference type="InterPro" id="IPR036868">
    <property type="entry name" value="TusA-like_sf"/>
</dbReference>
<evidence type="ECO:0000313" key="3">
    <source>
        <dbReference type="EMBL" id="MFD2114685.1"/>
    </source>
</evidence>
<dbReference type="Gene3D" id="3.30.110.40">
    <property type="entry name" value="TusA-like domain"/>
    <property type="match status" value="1"/>
</dbReference>
<organism evidence="3 4">
    <name type="scientific">Paenibacillus yanchengensis</name>
    <dbReference type="NCBI Taxonomy" id="2035833"/>
    <lineage>
        <taxon>Bacteria</taxon>
        <taxon>Bacillati</taxon>
        <taxon>Bacillota</taxon>
        <taxon>Bacilli</taxon>
        <taxon>Bacillales</taxon>
        <taxon>Paenibacillaceae</taxon>
        <taxon>Paenibacillus</taxon>
    </lineage>
</organism>
<dbReference type="CDD" id="cd00291">
    <property type="entry name" value="SirA_YedF_YeeD"/>
    <property type="match status" value="1"/>
</dbReference>
<dbReference type="SUPFAM" id="SSF52821">
    <property type="entry name" value="Rhodanese/Cell cycle control phosphatase"/>
    <property type="match status" value="1"/>
</dbReference>
<dbReference type="InterPro" id="IPR036873">
    <property type="entry name" value="Rhodanese-like_dom_sf"/>
</dbReference>
<name>A0ABW4YG41_9BACL</name>
<evidence type="ECO:0000259" key="2">
    <source>
        <dbReference type="PROSITE" id="PS50206"/>
    </source>
</evidence>
<reference evidence="4" key="1">
    <citation type="journal article" date="2019" name="Int. J. Syst. Evol. Microbiol.">
        <title>The Global Catalogue of Microorganisms (GCM) 10K type strain sequencing project: providing services to taxonomists for standard genome sequencing and annotation.</title>
        <authorList>
            <consortium name="The Broad Institute Genomics Platform"/>
            <consortium name="The Broad Institute Genome Sequencing Center for Infectious Disease"/>
            <person name="Wu L."/>
            <person name="Ma J."/>
        </authorList>
    </citation>
    <scope>NUCLEOTIDE SEQUENCE [LARGE SCALE GENOMIC DNA]</scope>
    <source>
        <strain evidence="4">GH52</strain>
    </source>
</reference>